<feature type="chain" id="PRO_5012383227" evidence="2">
    <location>
        <begin position="21"/>
        <end position="371"/>
    </location>
</feature>
<protein>
    <submittedName>
        <fullName evidence="3">Iron ABC transporter substrate-binding protein</fullName>
    </submittedName>
</protein>
<evidence type="ECO:0000313" key="3">
    <source>
        <dbReference type="EMBL" id="PGH56690.1"/>
    </source>
</evidence>
<keyword evidence="4" id="KW-1185">Reference proteome</keyword>
<organism evidence="3 4">
    <name type="scientific">Azospirillum palustre</name>
    <dbReference type="NCBI Taxonomy" id="2044885"/>
    <lineage>
        <taxon>Bacteria</taxon>
        <taxon>Pseudomonadati</taxon>
        <taxon>Pseudomonadota</taxon>
        <taxon>Alphaproteobacteria</taxon>
        <taxon>Rhodospirillales</taxon>
        <taxon>Azospirillaceae</taxon>
        <taxon>Azospirillum</taxon>
    </lineage>
</organism>
<keyword evidence="1 2" id="KW-0732">Signal</keyword>
<comment type="caution">
    <text evidence="3">The sequence shown here is derived from an EMBL/GenBank/DDBJ whole genome shotgun (WGS) entry which is preliminary data.</text>
</comment>
<proteinExistence type="predicted"/>
<dbReference type="Pfam" id="PF13531">
    <property type="entry name" value="SBP_bac_11"/>
    <property type="match status" value="1"/>
</dbReference>
<dbReference type="PANTHER" id="PTHR30006">
    <property type="entry name" value="THIAMINE-BINDING PERIPLASMIC PROTEIN-RELATED"/>
    <property type="match status" value="1"/>
</dbReference>
<dbReference type="GO" id="GO:0030288">
    <property type="term" value="C:outer membrane-bounded periplasmic space"/>
    <property type="evidence" value="ECO:0007669"/>
    <property type="project" value="TreeGrafter"/>
</dbReference>
<dbReference type="SUPFAM" id="SSF53850">
    <property type="entry name" value="Periplasmic binding protein-like II"/>
    <property type="match status" value="1"/>
</dbReference>
<evidence type="ECO:0000256" key="2">
    <source>
        <dbReference type="SAM" id="SignalP"/>
    </source>
</evidence>
<accession>A0A2B8BG03</accession>
<dbReference type="Gene3D" id="3.40.190.10">
    <property type="entry name" value="Periplasmic binding protein-like II"/>
    <property type="match status" value="2"/>
</dbReference>
<dbReference type="EMBL" id="PDKW01000041">
    <property type="protein sequence ID" value="PGH56690.1"/>
    <property type="molecule type" value="Genomic_DNA"/>
</dbReference>
<dbReference type="RefSeq" id="WP_098737773.1">
    <property type="nucleotide sequence ID" value="NZ_PDKW01000041.1"/>
</dbReference>
<sequence length="371" mass="40506">MRTKLALLVATALTVTVSVAVPAFTAGTAQAQSVPAGYDPAYAKIIEAANQEGALSIYSATDAAAVSELLKGFEALYPKVKLEYADQNSTEMYNRFISEAAANTGTTDLMWSSAMDLQMKLVNDGYAQSYTSPESKSIPDWANYKNEAFGTTAEPIVFAYNKRIVPAADVPKTHADLAKLLAEKPDAYKGKVTSYDPERSGVGFLYITQDVQANKNTWDLVKAMGQTGVKLYTSSGAMIERLTSGEHTIGYNMIGSYVYERQHKDPESLGIVLPSDYTIVMSRIAFIPKGAKHPNAARLFLDYLLSKPGQQAMQARYMGSIRTDLASANPTAGIPESTLRPIHVGPELLTYLDQVKRLKFLKDWQKALQGK</sequence>
<dbReference type="AlphaFoldDB" id="A0A2B8BG03"/>
<name>A0A2B8BG03_9PROT</name>
<gene>
    <name evidence="3" type="ORF">CRT60_17440</name>
</gene>
<dbReference type="PANTHER" id="PTHR30006:SF25">
    <property type="entry name" value="PHOSPHOGLYCERATE TRANSPORT REGULATORY PROTEIN PGTC"/>
    <property type="match status" value="1"/>
</dbReference>
<evidence type="ECO:0000256" key="1">
    <source>
        <dbReference type="ARBA" id="ARBA00022729"/>
    </source>
</evidence>
<feature type="signal peptide" evidence="2">
    <location>
        <begin position="1"/>
        <end position="20"/>
    </location>
</feature>
<reference evidence="4" key="1">
    <citation type="submission" date="2017-10" db="EMBL/GenBank/DDBJ databases">
        <authorList>
            <person name="Kravchenko I.K."/>
            <person name="Grouzdev D.S."/>
        </authorList>
    </citation>
    <scope>NUCLEOTIDE SEQUENCE [LARGE SCALE GENOMIC DNA]</scope>
    <source>
        <strain evidence="4">B2</strain>
    </source>
</reference>
<dbReference type="OrthoDB" id="8673316at2"/>
<evidence type="ECO:0000313" key="4">
    <source>
        <dbReference type="Proteomes" id="UP000225379"/>
    </source>
</evidence>
<dbReference type="Proteomes" id="UP000225379">
    <property type="component" value="Unassembled WGS sequence"/>
</dbReference>